<gene>
    <name evidence="1" type="ORF">VM57_12880</name>
</gene>
<name>A0A0F5ZNB1_STEMA</name>
<organism evidence="1 2">
    <name type="scientific">Stenotrophomonas maltophilia</name>
    <name type="common">Pseudomonas maltophilia</name>
    <name type="synonym">Xanthomonas maltophilia</name>
    <dbReference type="NCBI Taxonomy" id="40324"/>
    <lineage>
        <taxon>Bacteria</taxon>
        <taxon>Pseudomonadati</taxon>
        <taxon>Pseudomonadota</taxon>
        <taxon>Gammaproteobacteria</taxon>
        <taxon>Lysobacterales</taxon>
        <taxon>Lysobacteraceae</taxon>
        <taxon>Stenotrophomonas</taxon>
        <taxon>Stenotrophomonas maltophilia group</taxon>
    </lineage>
</organism>
<evidence type="ECO:0000313" key="2">
    <source>
        <dbReference type="Proteomes" id="UP000243478"/>
    </source>
</evidence>
<comment type="caution">
    <text evidence="1">The sequence shown here is derived from an EMBL/GenBank/DDBJ whole genome shotgun (WGS) entry which is preliminary data.</text>
</comment>
<evidence type="ECO:0000313" key="1">
    <source>
        <dbReference type="EMBL" id="KKD57124.1"/>
    </source>
</evidence>
<accession>A0A0F5ZNB1</accession>
<dbReference type="AlphaFoldDB" id="A0A0F5ZNB1"/>
<dbReference type="EMBL" id="JZRZ01000020">
    <property type="protein sequence ID" value="KKD57124.1"/>
    <property type="molecule type" value="Genomic_DNA"/>
</dbReference>
<proteinExistence type="predicted"/>
<sequence>MKAVLAAFQALEQAADHHPVPAQVRQHPVGVAWIDLRHIGPDLVEDGQQIVAAGETEEGAGPFTMAQPDRLLPGRVARGALADLQQQLTGDARWRVGRVWRDPFDITPAGEFTLVAGRRPAVGDTPGAR</sequence>
<dbReference type="Proteomes" id="UP000243478">
    <property type="component" value="Unassembled WGS sequence"/>
</dbReference>
<reference evidence="1 2" key="1">
    <citation type="submission" date="2015-03" db="EMBL/GenBank/DDBJ databases">
        <title>Draft genome of Stenotrophomonas maltophila isolated from urine specimen.</title>
        <authorList>
            <person name="Murugan N."/>
            <person name="Malathi J."/>
            <person name="Umashankar V."/>
            <person name="Madhavan H."/>
        </authorList>
    </citation>
    <scope>NUCLEOTIDE SEQUENCE [LARGE SCALE GENOMIC DNA]</scope>
    <source>
        <strain evidence="1 2">JMNMN1</strain>
    </source>
</reference>
<protein>
    <submittedName>
        <fullName evidence="1">Uncharacterized protein</fullName>
    </submittedName>
</protein>